<dbReference type="SMART" id="SM00186">
    <property type="entry name" value="FBG"/>
    <property type="match status" value="1"/>
</dbReference>
<dbReference type="PANTHER" id="PTHR47221">
    <property type="entry name" value="FIBRINOGEN ALPHA CHAIN"/>
    <property type="match status" value="1"/>
</dbReference>
<dbReference type="InterPro" id="IPR037579">
    <property type="entry name" value="FIB_ANG-like"/>
</dbReference>
<dbReference type="PROSITE" id="PS51406">
    <property type="entry name" value="FIBRINOGEN_C_2"/>
    <property type="match status" value="1"/>
</dbReference>
<feature type="chain" id="PRO_5025426670" evidence="4">
    <location>
        <begin position="22"/>
        <end position="244"/>
    </location>
</feature>
<dbReference type="Ensembl" id="ENSSORT00005044409.1">
    <property type="protein sequence ID" value="ENSSORP00005043315.1"/>
    <property type="gene ID" value="ENSSORG00005020012.1"/>
</dbReference>
<dbReference type="SUPFAM" id="SSF56496">
    <property type="entry name" value="Fibrinogen C-terminal domain-like"/>
    <property type="match status" value="1"/>
</dbReference>
<evidence type="ECO:0000256" key="4">
    <source>
        <dbReference type="SAM" id="SignalP"/>
    </source>
</evidence>
<proteinExistence type="predicted"/>
<dbReference type="Gene3D" id="3.90.215.10">
    <property type="entry name" value="Gamma Fibrinogen, chain A, domain 1"/>
    <property type="match status" value="1"/>
</dbReference>
<dbReference type="InterPro" id="IPR036056">
    <property type="entry name" value="Fibrinogen-like_C"/>
</dbReference>
<dbReference type="CDD" id="cd00087">
    <property type="entry name" value="FReD"/>
    <property type="match status" value="1"/>
</dbReference>
<comment type="subcellular location">
    <subcellularLocation>
        <location evidence="1">Secreted</location>
    </subcellularLocation>
</comment>
<dbReference type="AlphaFoldDB" id="A0A673BNH1"/>
<evidence type="ECO:0000256" key="1">
    <source>
        <dbReference type="ARBA" id="ARBA00004613"/>
    </source>
</evidence>
<dbReference type="GO" id="GO:0005577">
    <property type="term" value="C:fibrinogen complex"/>
    <property type="evidence" value="ECO:0007669"/>
    <property type="project" value="TreeGrafter"/>
</dbReference>
<evidence type="ECO:0000256" key="3">
    <source>
        <dbReference type="ARBA" id="ARBA00023157"/>
    </source>
</evidence>
<dbReference type="GO" id="GO:0034116">
    <property type="term" value="P:positive regulation of heterotypic cell-cell adhesion"/>
    <property type="evidence" value="ECO:0007669"/>
    <property type="project" value="TreeGrafter"/>
</dbReference>
<dbReference type="GO" id="GO:0005201">
    <property type="term" value="F:extracellular matrix structural constituent"/>
    <property type="evidence" value="ECO:0007669"/>
    <property type="project" value="TreeGrafter"/>
</dbReference>
<evidence type="ECO:0000313" key="6">
    <source>
        <dbReference type="Ensembl" id="ENSSORP00005043315.1"/>
    </source>
</evidence>
<dbReference type="InterPro" id="IPR014716">
    <property type="entry name" value="Fibrinogen_a/b/g_C_1"/>
</dbReference>
<gene>
    <name evidence="6" type="primary">LOC115415738</name>
</gene>
<accession>A0A673BNH1</accession>
<reference evidence="6" key="1">
    <citation type="submission" date="2025-08" db="UniProtKB">
        <authorList>
            <consortium name="Ensembl"/>
        </authorList>
    </citation>
    <scope>IDENTIFICATION</scope>
</reference>
<dbReference type="PANTHER" id="PTHR47221:SF7">
    <property type="entry name" value="FIBRINOGEN BETA CHAIN"/>
    <property type="match status" value="1"/>
</dbReference>
<dbReference type="Proteomes" id="UP000472271">
    <property type="component" value="Unassembled WGS sequence"/>
</dbReference>
<reference evidence="6" key="2">
    <citation type="submission" date="2025-09" db="UniProtKB">
        <authorList>
            <consortium name="Ensembl"/>
        </authorList>
    </citation>
    <scope>IDENTIFICATION</scope>
</reference>
<sequence length="244" mass="27424">MVLAVLMLLPVVLVLLSPALASCKQLVNPVDCSDVQKQDKSLQSGLYTIYPLGERSAVQVHCDMKTQGGRWTVFQRRADGTVNFYRPWDQYKMGFGDAAGEHWLGLDVLHYLTRRQKYELLVEMEDFEGKKVSAAYSTFSVGGECDGYKLTVGGFKNGGAGDAMTHHNGMKFSTLDKDQDTYSGSCARKYLGGFWYKGCHQTNPNGIYRWGFDKTILYISVSWQPFKGHNYSLKAISMKLRPLV</sequence>
<dbReference type="InParanoid" id="A0A673BNH1"/>
<dbReference type="GO" id="GO:0072377">
    <property type="term" value="P:blood coagulation, common pathway"/>
    <property type="evidence" value="ECO:0007669"/>
    <property type="project" value="TreeGrafter"/>
</dbReference>
<dbReference type="Pfam" id="PF00147">
    <property type="entry name" value="Fibrinogen_C"/>
    <property type="match status" value="1"/>
</dbReference>
<dbReference type="GO" id="GO:0042730">
    <property type="term" value="P:fibrinolysis"/>
    <property type="evidence" value="ECO:0007669"/>
    <property type="project" value="TreeGrafter"/>
</dbReference>
<dbReference type="GO" id="GO:0070527">
    <property type="term" value="P:platelet aggregation"/>
    <property type="evidence" value="ECO:0007669"/>
    <property type="project" value="TreeGrafter"/>
</dbReference>
<keyword evidence="4" id="KW-0732">Signal</keyword>
<feature type="signal peptide" evidence="4">
    <location>
        <begin position="1"/>
        <end position="21"/>
    </location>
</feature>
<keyword evidence="2" id="KW-0964">Secreted</keyword>
<evidence type="ECO:0000313" key="7">
    <source>
        <dbReference type="Proteomes" id="UP000472271"/>
    </source>
</evidence>
<evidence type="ECO:0000259" key="5">
    <source>
        <dbReference type="PROSITE" id="PS51406"/>
    </source>
</evidence>
<keyword evidence="3" id="KW-1015">Disulfide bond</keyword>
<keyword evidence="7" id="KW-1185">Reference proteome</keyword>
<dbReference type="GO" id="GO:0030674">
    <property type="term" value="F:protein-macromolecule adaptor activity"/>
    <property type="evidence" value="ECO:0007669"/>
    <property type="project" value="TreeGrafter"/>
</dbReference>
<dbReference type="InterPro" id="IPR002181">
    <property type="entry name" value="Fibrinogen_a/b/g_C_dom"/>
</dbReference>
<feature type="domain" description="Fibrinogen C-terminal" evidence="5">
    <location>
        <begin position="23"/>
        <end position="244"/>
    </location>
</feature>
<dbReference type="NCBIfam" id="NF040941">
    <property type="entry name" value="GGGWT_bact"/>
    <property type="match status" value="1"/>
</dbReference>
<evidence type="ECO:0000256" key="2">
    <source>
        <dbReference type="ARBA" id="ARBA00022525"/>
    </source>
</evidence>
<dbReference type="FunCoup" id="A0A673BNH1">
    <property type="interactions" value="338"/>
</dbReference>
<organism evidence="6 7">
    <name type="scientific">Sphaeramia orbicularis</name>
    <name type="common">orbiculate cardinalfish</name>
    <dbReference type="NCBI Taxonomy" id="375764"/>
    <lineage>
        <taxon>Eukaryota</taxon>
        <taxon>Metazoa</taxon>
        <taxon>Chordata</taxon>
        <taxon>Craniata</taxon>
        <taxon>Vertebrata</taxon>
        <taxon>Euteleostomi</taxon>
        <taxon>Actinopterygii</taxon>
        <taxon>Neopterygii</taxon>
        <taxon>Teleostei</taxon>
        <taxon>Neoteleostei</taxon>
        <taxon>Acanthomorphata</taxon>
        <taxon>Gobiaria</taxon>
        <taxon>Kurtiformes</taxon>
        <taxon>Apogonoidei</taxon>
        <taxon>Apogonidae</taxon>
        <taxon>Apogoninae</taxon>
        <taxon>Sphaeramia</taxon>
    </lineage>
</organism>
<protein>
    <submittedName>
        <fullName evidence="6">Microfibril-associated glycoprotein 4-like</fullName>
    </submittedName>
</protein>
<name>A0A673BNH1_9TELE</name>
<dbReference type="FunFam" id="3.90.215.10:FF:000001">
    <property type="entry name" value="Tenascin isoform 1"/>
    <property type="match status" value="1"/>
</dbReference>